<dbReference type="SUPFAM" id="SSF53383">
    <property type="entry name" value="PLP-dependent transferases"/>
    <property type="match status" value="1"/>
</dbReference>
<evidence type="ECO:0000313" key="6">
    <source>
        <dbReference type="Proteomes" id="UP000198956"/>
    </source>
</evidence>
<evidence type="ECO:0000313" key="5">
    <source>
        <dbReference type="EMBL" id="SDG74516.1"/>
    </source>
</evidence>
<comment type="similarity">
    <text evidence="2 4">Belongs to the trans-sulfuration enzymes family.</text>
</comment>
<dbReference type="GO" id="GO:0030170">
    <property type="term" value="F:pyridoxal phosphate binding"/>
    <property type="evidence" value="ECO:0007669"/>
    <property type="project" value="InterPro"/>
</dbReference>
<sequence>MNIETLLVRSGLERDRATGAISTPIYQSATFQHPELGVSTGYDYSRTANPTRTALEEAIAVLEKGAKGFAFASGMAAISSVFCLLKSGDEILLSDDIYGGTYRAITKLFPRFGIQSKFVNTTDIGAIESAITPATRAIFLESPSNPQMNITDIEAVCRLAKQYGLLTIVDNTFMTPYLQRPLRLGADIVIHSATKYIGGHSDVVGGWW</sequence>
<name>A0A1G7WRI2_ANETH</name>
<reference evidence="5 6" key="1">
    <citation type="submission" date="2016-10" db="EMBL/GenBank/DDBJ databases">
        <authorList>
            <person name="de Groot N.N."/>
        </authorList>
    </citation>
    <scope>NUCLEOTIDE SEQUENCE [LARGE SCALE GENOMIC DNA]</scope>
    <source>
        <strain evidence="5 6">L 420-91</strain>
    </source>
</reference>
<dbReference type="Gene3D" id="3.40.640.10">
    <property type="entry name" value="Type I PLP-dependent aspartate aminotransferase-like (Major domain)"/>
    <property type="match status" value="1"/>
</dbReference>
<dbReference type="PANTHER" id="PTHR11808:SF90">
    <property type="entry name" value="CYSTATHIONINE GAMMA-SYNTHASE"/>
    <property type="match status" value="1"/>
</dbReference>
<evidence type="ECO:0000256" key="3">
    <source>
        <dbReference type="ARBA" id="ARBA00022898"/>
    </source>
</evidence>
<proteinExistence type="inferred from homology"/>
<dbReference type="GO" id="GO:0019346">
    <property type="term" value="P:transsulfuration"/>
    <property type="evidence" value="ECO:0007669"/>
    <property type="project" value="InterPro"/>
</dbReference>
<dbReference type="Pfam" id="PF01053">
    <property type="entry name" value="Cys_Met_Meta_PP"/>
    <property type="match status" value="1"/>
</dbReference>
<dbReference type="AlphaFoldDB" id="A0A1G7WRI2"/>
<protein>
    <submittedName>
        <fullName evidence="5">Cys/Met metabolism PLP-dependent enzyme</fullName>
    </submittedName>
</protein>
<dbReference type="EMBL" id="FNDE01000002">
    <property type="protein sequence ID" value="SDG74516.1"/>
    <property type="molecule type" value="Genomic_DNA"/>
</dbReference>
<gene>
    <name evidence="5" type="ORF">SAMN04489735_100284</name>
</gene>
<dbReference type="PANTHER" id="PTHR11808">
    <property type="entry name" value="TRANS-SULFURATION ENZYME FAMILY MEMBER"/>
    <property type="match status" value="1"/>
</dbReference>
<evidence type="ECO:0000256" key="1">
    <source>
        <dbReference type="ARBA" id="ARBA00001933"/>
    </source>
</evidence>
<dbReference type="InterPro" id="IPR015424">
    <property type="entry name" value="PyrdxlP-dep_Trfase"/>
</dbReference>
<dbReference type="GO" id="GO:0016846">
    <property type="term" value="F:carbon-sulfur lyase activity"/>
    <property type="evidence" value="ECO:0007669"/>
    <property type="project" value="TreeGrafter"/>
</dbReference>
<evidence type="ECO:0000256" key="4">
    <source>
        <dbReference type="RuleBase" id="RU362118"/>
    </source>
</evidence>
<accession>A0A1G7WRI2</accession>
<comment type="cofactor">
    <cofactor evidence="1 4">
        <name>pyridoxal 5'-phosphate</name>
        <dbReference type="ChEBI" id="CHEBI:597326"/>
    </cofactor>
</comment>
<dbReference type="GO" id="GO:0005737">
    <property type="term" value="C:cytoplasm"/>
    <property type="evidence" value="ECO:0007669"/>
    <property type="project" value="TreeGrafter"/>
</dbReference>
<evidence type="ECO:0000256" key="2">
    <source>
        <dbReference type="ARBA" id="ARBA00009077"/>
    </source>
</evidence>
<dbReference type="InterPro" id="IPR054542">
    <property type="entry name" value="Cys_met_metab_PP"/>
</dbReference>
<organism evidence="5 6">
    <name type="scientific">Aneurinibacillus thermoaerophilus</name>
    <dbReference type="NCBI Taxonomy" id="143495"/>
    <lineage>
        <taxon>Bacteria</taxon>
        <taxon>Bacillati</taxon>
        <taxon>Bacillota</taxon>
        <taxon>Bacilli</taxon>
        <taxon>Bacillales</taxon>
        <taxon>Paenibacillaceae</taxon>
        <taxon>Aneurinibacillus group</taxon>
        <taxon>Aneurinibacillus</taxon>
    </lineage>
</organism>
<dbReference type="FunFam" id="3.40.640.10:FF:000009">
    <property type="entry name" value="Cystathionine gamma-synthase homolog"/>
    <property type="match status" value="1"/>
</dbReference>
<dbReference type="InterPro" id="IPR000277">
    <property type="entry name" value="Cys/Met-Metab_PyrdxlP-dep_enz"/>
</dbReference>
<keyword evidence="3 4" id="KW-0663">Pyridoxal phosphate</keyword>
<dbReference type="InterPro" id="IPR015421">
    <property type="entry name" value="PyrdxlP-dep_Trfase_major"/>
</dbReference>
<dbReference type="PROSITE" id="PS00868">
    <property type="entry name" value="CYS_MET_METAB_PP"/>
    <property type="match status" value="1"/>
</dbReference>
<dbReference type="Proteomes" id="UP000198956">
    <property type="component" value="Unassembled WGS sequence"/>
</dbReference>